<sequence length="32" mass="3743">VDLRVGKSAEMFENRKKHEHKQTVKSLSLFSL</sequence>
<gene>
    <name evidence="1" type="ORF">METZ01_LOCUS233227</name>
</gene>
<evidence type="ECO:0000313" key="1">
    <source>
        <dbReference type="EMBL" id="SVB80373.1"/>
    </source>
</evidence>
<organism evidence="1">
    <name type="scientific">marine metagenome</name>
    <dbReference type="NCBI Taxonomy" id="408172"/>
    <lineage>
        <taxon>unclassified sequences</taxon>
        <taxon>metagenomes</taxon>
        <taxon>ecological metagenomes</taxon>
    </lineage>
</organism>
<proteinExistence type="predicted"/>
<feature type="non-terminal residue" evidence="1">
    <location>
        <position position="1"/>
    </location>
</feature>
<protein>
    <submittedName>
        <fullName evidence="1">Uncharacterized protein</fullName>
    </submittedName>
</protein>
<accession>A0A382H0T4</accession>
<name>A0A382H0T4_9ZZZZ</name>
<dbReference type="AlphaFoldDB" id="A0A382H0T4"/>
<dbReference type="EMBL" id="UINC01058290">
    <property type="protein sequence ID" value="SVB80373.1"/>
    <property type="molecule type" value="Genomic_DNA"/>
</dbReference>
<reference evidence="1" key="1">
    <citation type="submission" date="2018-05" db="EMBL/GenBank/DDBJ databases">
        <authorList>
            <person name="Lanie J.A."/>
            <person name="Ng W.-L."/>
            <person name="Kazmierczak K.M."/>
            <person name="Andrzejewski T.M."/>
            <person name="Davidsen T.M."/>
            <person name="Wayne K.J."/>
            <person name="Tettelin H."/>
            <person name="Glass J.I."/>
            <person name="Rusch D."/>
            <person name="Podicherti R."/>
            <person name="Tsui H.-C.T."/>
            <person name="Winkler M.E."/>
        </authorList>
    </citation>
    <scope>NUCLEOTIDE SEQUENCE</scope>
</reference>